<evidence type="ECO:0000256" key="1">
    <source>
        <dbReference type="SAM" id="MobiDB-lite"/>
    </source>
</evidence>
<evidence type="ECO:0000313" key="3">
    <source>
        <dbReference type="EMBL" id="MBV6530791.1"/>
    </source>
</evidence>
<feature type="signal peptide" evidence="2">
    <location>
        <begin position="1"/>
        <end position="21"/>
    </location>
</feature>
<gene>
    <name evidence="3" type="ORF">HT657_01300</name>
    <name evidence="4" type="ORF">HT672_00900</name>
</gene>
<feature type="compositionally biased region" description="Polar residues" evidence="1">
    <location>
        <begin position="42"/>
        <end position="93"/>
    </location>
</feature>
<dbReference type="Proteomes" id="UP001196379">
    <property type="component" value="Unassembled WGS sequence"/>
</dbReference>
<feature type="chain" id="PRO_5038051123" description="Transferrin-binding protein B C-lobe/N-lobe beta barrel domain-containing protein" evidence="2">
    <location>
        <begin position="22"/>
        <end position="443"/>
    </location>
</feature>
<dbReference type="RefSeq" id="WP_157402793.1">
    <property type="nucleotide sequence ID" value="NZ_JABULY010000001.1"/>
</dbReference>
<dbReference type="Proteomes" id="UP000732858">
    <property type="component" value="Unassembled WGS sequence"/>
</dbReference>
<evidence type="ECO:0000313" key="6">
    <source>
        <dbReference type="Proteomes" id="UP001196379"/>
    </source>
</evidence>
<feature type="compositionally biased region" description="Low complexity" evidence="1">
    <location>
        <begin position="94"/>
        <end position="114"/>
    </location>
</feature>
<name>A0A949T2X3_9PAST</name>
<accession>A0A949T2X3</accession>
<dbReference type="GeneID" id="65548627"/>
<keyword evidence="6" id="KW-1185">Reference proteome</keyword>
<dbReference type="OrthoDB" id="5679270at2"/>
<dbReference type="PROSITE" id="PS51257">
    <property type="entry name" value="PROKAR_LIPOPROTEIN"/>
    <property type="match status" value="1"/>
</dbReference>
<feature type="compositionally biased region" description="Polar residues" evidence="1">
    <location>
        <begin position="21"/>
        <end position="30"/>
    </location>
</feature>
<dbReference type="EMBL" id="JABUMC010000001">
    <property type="protein sequence ID" value="MBV6545867.1"/>
    <property type="molecule type" value="Genomic_DNA"/>
</dbReference>
<proteinExistence type="predicted"/>
<organism evidence="4 5">
    <name type="scientific">Ursidibacter maritimus</name>
    <dbReference type="NCBI Taxonomy" id="1331689"/>
    <lineage>
        <taxon>Bacteria</taxon>
        <taxon>Pseudomonadati</taxon>
        <taxon>Pseudomonadota</taxon>
        <taxon>Gammaproteobacteria</taxon>
        <taxon>Pasteurellales</taxon>
        <taxon>Pasteurellaceae</taxon>
        <taxon>Ursidibacter</taxon>
    </lineage>
</organism>
<dbReference type="AlphaFoldDB" id="A0A949T2X3"/>
<keyword evidence="2" id="KW-0732">Signal</keyword>
<protein>
    <recommendedName>
        <fullName evidence="7">Transferrin-binding protein B C-lobe/N-lobe beta barrel domain-containing protein</fullName>
    </recommendedName>
</protein>
<dbReference type="EMBL" id="JABULY010000001">
    <property type="protein sequence ID" value="MBV6530791.1"/>
    <property type="molecule type" value="Genomic_DNA"/>
</dbReference>
<feature type="region of interest" description="Disordered" evidence="1">
    <location>
        <begin position="21"/>
        <end position="128"/>
    </location>
</feature>
<feature type="compositionally biased region" description="Basic and acidic residues" evidence="1">
    <location>
        <begin position="117"/>
        <end position="128"/>
    </location>
</feature>
<evidence type="ECO:0008006" key="7">
    <source>
        <dbReference type="Google" id="ProtNLM"/>
    </source>
</evidence>
<comment type="caution">
    <text evidence="4">The sequence shown here is derived from an EMBL/GenBank/DDBJ whole genome shotgun (WGS) entry which is preliminary data.</text>
</comment>
<reference evidence="4 6" key="1">
    <citation type="journal article" date="2021" name="Mol. Ecol.">
        <title>Polar bear-adapted Ursidibacter maritimus are remarkably conserved after generations in captivity.</title>
        <authorList>
            <person name="Espinosa-Gongora C."/>
            <person name="Hansen M.J."/>
            <person name="Bertelsen M.F."/>
            <person name="Bojesen A.M."/>
        </authorList>
    </citation>
    <scope>NUCLEOTIDE SEQUENCE</scope>
    <source>
        <strain evidence="4">Pb43105x</strain>
        <strain evidence="3 6">Pb43106</strain>
    </source>
</reference>
<sequence length="443" mass="47864">MKFTKNPIALIILAASLTACSGGSNKSTPAAESPKVNVAPIQKNNANTQSENVNSQTGNGSKQSENASSQTHNGSKQSEHASSQTQNGSKQSENTGSQTGNSSTQNSNSQSTNNPTDSKDITNSNDRDNIEYLLDPTKKVKWRQLTAFLDSSETDSANPLKNNGKMAPLGAAAHVNGDLRYSGGDLRKNLDKLDYDPSFLTNAEINPDKLQHSVITDKTGKTVVNTHFVNQTYSSYLSFKAEVPLTSLDDEGKTVKALDAPSAYIAVPTKADKAILDRKVKATYKGHTIGNQNRDNNQFTLGDIQIDADFEKMQISGEITKRNDELLRVRAKFKGAGYKGYTTDPEAAEPGTTDLINPEKMEELYAKHRSLQVKLLPADIKIANGVVSFENNDGALEFEAFNKDKVKTGSYAGIFAGPNAEEIVGEIKAGQNFISFGATEVQK</sequence>
<evidence type="ECO:0000313" key="4">
    <source>
        <dbReference type="EMBL" id="MBV6545867.1"/>
    </source>
</evidence>
<evidence type="ECO:0000256" key="2">
    <source>
        <dbReference type="SAM" id="SignalP"/>
    </source>
</evidence>
<dbReference type="Gene3D" id="2.40.160.90">
    <property type="match status" value="2"/>
</dbReference>
<evidence type="ECO:0000313" key="5">
    <source>
        <dbReference type="Proteomes" id="UP000732858"/>
    </source>
</evidence>